<dbReference type="EMBL" id="NCVQ01000001">
    <property type="protein sequence ID" value="PWZ57685.1"/>
    <property type="molecule type" value="Genomic_DNA"/>
</dbReference>
<dbReference type="PANTHER" id="PTHR11668">
    <property type="entry name" value="SERINE/THREONINE PROTEIN PHOSPHATASE"/>
    <property type="match status" value="1"/>
</dbReference>
<dbReference type="GO" id="GO:0046872">
    <property type="term" value="F:metal ion binding"/>
    <property type="evidence" value="ECO:0007669"/>
    <property type="project" value="UniProtKB-KW"/>
</dbReference>
<comment type="caution">
    <text evidence="10">The sequence shown here is derived from an EMBL/GenBank/DDBJ whole genome shotgun (WGS) entry which is preliminary data.</text>
</comment>
<evidence type="ECO:0000256" key="1">
    <source>
        <dbReference type="ARBA" id="ARBA00001936"/>
    </source>
</evidence>
<dbReference type="SMR" id="A0A317YGE6"/>
<reference evidence="10" key="1">
    <citation type="journal article" date="2018" name="Nat. Genet.">
        <title>Extensive intraspecific gene order and gene structural variations between Mo17 and other maize genomes.</title>
        <authorList>
            <person name="Sun S."/>
            <person name="Zhou Y."/>
            <person name="Chen J."/>
            <person name="Shi J."/>
            <person name="Zhao H."/>
            <person name="Zhao H."/>
            <person name="Song W."/>
            <person name="Zhang M."/>
            <person name="Cui Y."/>
            <person name="Dong X."/>
            <person name="Liu H."/>
            <person name="Ma X."/>
            <person name="Jiao Y."/>
            <person name="Wang B."/>
            <person name="Wei X."/>
            <person name="Stein J.C."/>
            <person name="Glaubitz J.C."/>
            <person name="Lu F."/>
            <person name="Yu G."/>
            <person name="Liang C."/>
            <person name="Fengler K."/>
            <person name="Li B."/>
            <person name="Rafalski A."/>
            <person name="Schnable P.S."/>
            <person name="Ware D.H."/>
            <person name="Buckler E.S."/>
            <person name="Lai J."/>
        </authorList>
    </citation>
    <scope>NUCLEOTIDE SEQUENCE [LARGE SCALE GENOMIC DNA]</scope>
    <source>
        <tissue evidence="10">Seedling</tissue>
    </source>
</reference>
<dbReference type="InterPro" id="IPR006186">
    <property type="entry name" value="Ser/Thr-sp_prot-phosphatase"/>
</dbReference>
<evidence type="ECO:0000256" key="8">
    <source>
        <dbReference type="ARBA" id="ARBA00048336"/>
    </source>
</evidence>
<name>A0A317YGE6_MAIZE</name>
<dbReference type="SUPFAM" id="SSF56300">
    <property type="entry name" value="Metallo-dependent phosphatases"/>
    <property type="match status" value="1"/>
</dbReference>
<dbReference type="InterPro" id="IPR004843">
    <property type="entry name" value="Calcineurin-like_PHP"/>
</dbReference>
<keyword evidence="4" id="KW-0378">Hydrolase</keyword>
<evidence type="ECO:0000313" key="10">
    <source>
        <dbReference type="EMBL" id="PWZ57685.1"/>
    </source>
</evidence>
<evidence type="ECO:0000256" key="5">
    <source>
        <dbReference type="ARBA" id="ARBA00022912"/>
    </source>
</evidence>
<evidence type="ECO:0000256" key="4">
    <source>
        <dbReference type="ARBA" id="ARBA00022801"/>
    </source>
</evidence>
<protein>
    <recommendedName>
        <fullName evidence="2">protein-serine/threonine phosphatase</fullName>
        <ecNumber evidence="2">3.1.3.16</ecNumber>
    </recommendedName>
</protein>
<comment type="catalytic activity">
    <reaction evidence="8">
        <text>O-phospho-L-threonyl-[protein] + H2O = L-threonyl-[protein] + phosphate</text>
        <dbReference type="Rhea" id="RHEA:47004"/>
        <dbReference type="Rhea" id="RHEA-COMP:11060"/>
        <dbReference type="Rhea" id="RHEA-COMP:11605"/>
        <dbReference type="ChEBI" id="CHEBI:15377"/>
        <dbReference type="ChEBI" id="CHEBI:30013"/>
        <dbReference type="ChEBI" id="CHEBI:43474"/>
        <dbReference type="ChEBI" id="CHEBI:61977"/>
        <dbReference type="EC" id="3.1.3.16"/>
    </reaction>
</comment>
<dbReference type="PANTHER" id="PTHR11668:SF300">
    <property type="entry name" value="SERINE_THREONINE-PROTEIN PHOSPHATASE"/>
    <property type="match status" value="1"/>
</dbReference>
<keyword evidence="5" id="KW-0904">Protein phosphatase</keyword>
<dbReference type="Gene3D" id="3.60.21.10">
    <property type="match status" value="1"/>
</dbReference>
<keyword evidence="6" id="KW-0464">Manganese</keyword>
<dbReference type="GO" id="GO:0004722">
    <property type="term" value="F:protein serine/threonine phosphatase activity"/>
    <property type="evidence" value="ECO:0007669"/>
    <property type="project" value="UniProtKB-EC"/>
</dbReference>
<dbReference type="SMART" id="SM00156">
    <property type="entry name" value="PP2Ac"/>
    <property type="match status" value="1"/>
</dbReference>
<organism evidence="10">
    <name type="scientific">Zea mays</name>
    <name type="common">Maize</name>
    <dbReference type="NCBI Taxonomy" id="4577"/>
    <lineage>
        <taxon>Eukaryota</taxon>
        <taxon>Viridiplantae</taxon>
        <taxon>Streptophyta</taxon>
        <taxon>Embryophyta</taxon>
        <taxon>Tracheophyta</taxon>
        <taxon>Spermatophyta</taxon>
        <taxon>Magnoliopsida</taxon>
        <taxon>Liliopsida</taxon>
        <taxon>Poales</taxon>
        <taxon>Poaceae</taxon>
        <taxon>PACMAD clade</taxon>
        <taxon>Panicoideae</taxon>
        <taxon>Andropogonodae</taxon>
        <taxon>Andropogoneae</taxon>
        <taxon>Tripsacinae</taxon>
        <taxon>Zea</taxon>
    </lineage>
</organism>
<accession>A0A317YGE6</accession>
<dbReference type="ExpressionAtlas" id="A0A317YGE6">
    <property type="expression patterns" value="baseline and differential"/>
</dbReference>
<dbReference type="PRINTS" id="PR00114">
    <property type="entry name" value="STPHPHTASE"/>
</dbReference>
<comment type="cofactor">
    <cofactor evidence="1">
        <name>Mn(2+)</name>
        <dbReference type="ChEBI" id="CHEBI:29035"/>
    </cofactor>
</comment>
<evidence type="ECO:0000256" key="7">
    <source>
        <dbReference type="ARBA" id="ARBA00047761"/>
    </source>
</evidence>
<feature type="domain" description="Serine/threonine specific protein phosphatases" evidence="9">
    <location>
        <begin position="1"/>
        <end position="141"/>
    </location>
</feature>
<gene>
    <name evidence="10" type="primary">PP1_9</name>
    <name evidence="10" type="ORF">Zm00014a_007661</name>
</gene>
<dbReference type="InterPro" id="IPR029052">
    <property type="entry name" value="Metallo-depent_PP-like"/>
</dbReference>
<dbReference type="InterPro" id="IPR050341">
    <property type="entry name" value="PP1_catalytic_subunit"/>
</dbReference>
<dbReference type="Pfam" id="PF00149">
    <property type="entry name" value="Metallophos"/>
    <property type="match status" value="1"/>
</dbReference>
<proteinExistence type="predicted"/>
<evidence type="ECO:0000259" key="9">
    <source>
        <dbReference type="SMART" id="SM00156"/>
    </source>
</evidence>
<evidence type="ECO:0000256" key="2">
    <source>
        <dbReference type="ARBA" id="ARBA00013081"/>
    </source>
</evidence>
<comment type="catalytic activity">
    <reaction evidence="7">
        <text>O-phospho-L-seryl-[protein] + H2O = L-seryl-[protein] + phosphate</text>
        <dbReference type="Rhea" id="RHEA:20629"/>
        <dbReference type="Rhea" id="RHEA-COMP:9863"/>
        <dbReference type="Rhea" id="RHEA-COMP:11604"/>
        <dbReference type="ChEBI" id="CHEBI:15377"/>
        <dbReference type="ChEBI" id="CHEBI:29999"/>
        <dbReference type="ChEBI" id="CHEBI:43474"/>
        <dbReference type="ChEBI" id="CHEBI:83421"/>
        <dbReference type="EC" id="3.1.3.16"/>
    </reaction>
</comment>
<keyword evidence="3" id="KW-0479">Metal-binding</keyword>
<dbReference type="EC" id="3.1.3.16" evidence="2"/>
<sequence length="219" mass="24187">MHGGLSPELNKLEQILNLNRPTDVPDTGLLCDLLWSDPSNEATGWAINDRGVSFTFGPDKVSEFLEKHDLDLICRAHQIPDGNDLGGLCEEDHGFFCSAESLRPDFSAGEEVERLAMTELIEVISEENKSGPLIVLLKDVEKSFIGVTEMKLYLQIGSSSWIVMLKPLKPNQTLVAFARTEIDGYCEGELIKVPLVRPSIILSEIDGYGESNELQNIGL</sequence>
<evidence type="ECO:0000256" key="3">
    <source>
        <dbReference type="ARBA" id="ARBA00022723"/>
    </source>
</evidence>
<evidence type="ECO:0000256" key="6">
    <source>
        <dbReference type="ARBA" id="ARBA00023211"/>
    </source>
</evidence>
<dbReference type="AlphaFoldDB" id="A0A317YGE6"/>
<dbReference type="Proteomes" id="UP000251960">
    <property type="component" value="Chromosome 1"/>
</dbReference>